<dbReference type="Proteomes" id="UP000325291">
    <property type="component" value="Unassembled WGS sequence"/>
</dbReference>
<evidence type="ECO:0000313" key="2">
    <source>
        <dbReference type="EMBL" id="KAA0907725.1"/>
    </source>
</evidence>
<feature type="non-terminal residue" evidence="2">
    <location>
        <position position="1"/>
    </location>
</feature>
<organism evidence="2 3">
    <name type="scientific">Aquicoccus porphyridii</name>
    <dbReference type="NCBI Taxonomy" id="1852029"/>
    <lineage>
        <taxon>Bacteria</taxon>
        <taxon>Pseudomonadati</taxon>
        <taxon>Pseudomonadota</taxon>
        <taxon>Alphaproteobacteria</taxon>
        <taxon>Rhodobacterales</taxon>
        <taxon>Paracoccaceae</taxon>
        <taxon>Aquicoccus</taxon>
    </lineage>
</organism>
<dbReference type="PANTHER" id="PTHR47495:SF1">
    <property type="entry name" value="BLL3820 PROTEIN"/>
    <property type="match status" value="1"/>
</dbReference>
<dbReference type="GO" id="GO:0016491">
    <property type="term" value="F:oxidoreductase activity"/>
    <property type="evidence" value="ECO:0007669"/>
    <property type="project" value="InterPro"/>
</dbReference>
<sequence length="123" mass="13527">VEMILGDTRRTPDQGPTIASASIQVSAVPLRQAAAEARRFLLRQAGSHFPVHPDSLRSENGQVFAAANPQRRIGYGELLRGQRFNLNIDGKAPLKPRSEYRLVGKPVRRGDIPAKLTGQLTYV</sequence>
<proteinExistence type="predicted"/>
<dbReference type="PANTHER" id="PTHR47495">
    <property type="entry name" value="ALDEHYDE DEHYDROGENASE"/>
    <property type="match status" value="1"/>
</dbReference>
<dbReference type="Gene3D" id="3.30.365.10">
    <property type="entry name" value="Aldehyde oxidase/xanthine dehydrogenase, molybdopterin binding domain"/>
    <property type="match status" value="1"/>
</dbReference>
<dbReference type="InterPro" id="IPR037165">
    <property type="entry name" value="AldOxase/xan_DH_Mopterin-bd_sf"/>
</dbReference>
<name>A0A5A9YS63_9RHOB</name>
<comment type="caution">
    <text evidence="2">The sequence shown here is derived from an EMBL/GenBank/DDBJ whole genome shotgun (WGS) entry which is preliminary data.</text>
</comment>
<dbReference type="AlphaFoldDB" id="A0A5A9YS63"/>
<feature type="non-terminal residue" evidence="2">
    <location>
        <position position="123"/>
    </location>
</feature>
<gene>
    <name evidence="2" type="ORF">FLO80_22525</name>
</gene>
<dbReference type="SUPFAM" id="SSF56003">
    <property type="entry name" value="Molybdenum cofactor-binding domain"/>
    <property type="match status" value="1"/>
</dbReference>
<protein>
    <submittedName>
        <fullName evidence="2">Molybdopterin-dependent oxidoreductase</fullName>
    </submittedName>
</protein>
<accession>A0A5A9YS63</accession>
<dbReference type="EMBL" id="VINQ01000217">
    <property type="protein sequence ID" value="KAA0907725.1"/>
    <property type="molecule type" value="Genomic_DNA"/>
</dbReference>
<dbReference type="InterPro" id="IPR046867">
    <property type="entry name" value="AldOxase/xan_DH_MoCoBD2"/>
</dbReference>
<dbReference type="InterPro" id="IPR052516">
    <property type="entry name" value="N-heterocyclic_Hydroxylase"/>
</dbReference>
<evidence type="ECO:0000259" key="1">
    <source>
        <dbReference type="Pfam" id="PF20256"/>
    </source>
</evidence>
<keyword evidence="3" id="KW-1185">Reference proteome</keyword>
<feature type="domain" description="Aldehyde oxidase/xanthine dehydrogenase second molybdopterin binding" evidence="1">
    <location>
        <begin position="1"/>
        <end position="97"/>
    </location>
</feature>
<reference evidence="2 3" key="1">
    <citation type="submission" date="2019-07" db="EMBL/GenBank/DDBJ databases">
        <title>Aquicoccus porphyridii gen. nov., sp. nov., isolated from a small marine red alga, Porphyridium marinum.</title>
        <authorList>
            <person name="Liu L."/>
        </authorList>
    </citation>
    <scope>NUCLEOTIDE SEQUENCE [LARGE SCALE GENOMIC DNA]</scope>
    <source>
        <strain evidence="2 3">L1 8-17</strain>
    </source>
</reference>
<evidence type="ECO:0000313" key="3">
    <source>
        <dbReference type="Proteomes" id="UP000325291"/>
    </source>
</evidence>
<dbReference type="Pfam" id="PF20256">
    <property type="entry name" value="MoCoBD_2"/>
    <property type="match status" value="1"/>
</dbReference>